<dbReference type="InterPro" id="IPR011010">
    <property type="entry name" value="DNA_brk_join_enz"/>
</dbReference>
<feature type="compositionally biased region" description="Basic and acidic residues" evidence="4">
    <location>
        <begin position="160"/>
        <end position="176"/>
    </location>
</feature>
<dbReference type="SUPFAM" id="SSF56349">
    <property type="entry name" value="DNA breaking-rejoining enzymes"/>
    <property type="match status" value="1"/>
</dbReference>
<protein>
    <submittedName>
        <fullName evidence="6">DNA recombinase</fullName>
    </submittedName>
</protein>
<evidence type="ECO:0000256" key="4">
    <source>
        <dbReference type="SAM" id="MobiDB-lite"/>
    </source>
</evidence>
<dbReference type="AlphaFoldDB" id="A0A0M9GKG3"/>
<dbReference type="GO" id="GO:0003677">
    <property type="term" value="F:DNA binding"/>
    <property type="evidence" value="ECO:0007669"/>
    <property type="project" value="UniProtKB-KW"/>
</dbReference>
<dbReference type="EMBL" id="JXMU01000048">
    <property type="protein sequence ID" value="KPA99859.1"/>
    <property type="molecule type" value="Genomic_DNA"/>
</dbReference>
<dbReference type="InterPro" id="IPR002104">
    <property type="entry name" value="Integrase_catalytic"/>
</dbReference>
<evidence type="ECO:0000256" key="3">
    <source>
        <dbReference type="ARBA" id="ARBA00023172"/>
    </source>
</evidence>
<dbReference type="InterPro" id="IPR010998">
    <property type="entry name" value="Integrase_recombinase_N"/>
</dbReference>
<comment type="caution">
    <text evidence="6">The sequence shown here is derived from an EMBL/GenBank/DDBJ whole genome shotgun (WGS) entry which is preliminary data.</text>
</comment>
<dbReference type="InterPro" id="IPR050090">
    <property type="entry name" value="Tyrosine_recombinase_XerCD"/>
</dbReference>
<dbReference type="OrthoDB" id="6388170at2"/>
<name>A0A0M9GKG3_9HYPH</name>
<dbReference type="PANTHER" id="PTHR30349:SF94">
    <property type="entry name" value="INTEGRASE_RECOMBINASE HI_1414-RELATED"/>
    <property type="match status" value="1"/>
</dbReference>
<proteinExistence type="predicted"/>
<dbReference type="GO" id="GO:0006310">
    <property type="term" value="P:DNA recombination"/>
    <property type="evidence" value="ECO:0007669"/>
    <property type="project" value="UniProtKB-KW"/>
</dbReference>
<reference evidence="6 7" key="1">
    <citation type="submission" date="2015-01" db="EMBL/GenBank/DDBJ databases">
        <title>Ahrensia donghaiensis sp. nov., a novel dimethylsulphoniopropionate-cleavage bacterium isolated from seawater and emended descriptions of the genus Ahrensia and Ahrensia kielensis.</title>
        <authorList>
            <person name="Liu J."/>
        </authorList>
    </citation>
    <scope>NUCLEOTIDE SEQUENCE [LARGE SCALE GENOMIC DNA]</scope>
    <source>
        <strain evidence="6 7">LZD062</strain>
    </source>
</reference>
<evidence type="ECO:0000313" key="6">
    <source>
        <dbReference type="EMBL" id="KPA99859.1"/>
    </source>
</evidence>
<dbReference type="PROSITE" id="PS51898">
    <property type="entry name" value="TYR_RECOMBINASE"/>
    <property type="match status" value="1"/>
</dbReference>
<dbReference type="Gene3D" id="1.10.150.130">
    <property type="match status" value="1"/>
</dbReference>
<keyword evidence="7" id="KW-1185">Reference proteome</keyword>
<evidence type="ECO:0000256" key="2">
    <source>
        <dbReference type="ARBA" id="ARBA00023125"/>
    </source>
</evidence>
<keyword evidence="2" id="KW-0238">DNA-binding</keyword>
<feature type="domain" description="Tyr recombinase" evidence="5">
    <location>
        <begin position="161"/>
        <end position="328"/>
    </location>
</feature>
<dbReference type="Gene3D" id="1.10.443.10">
    <property type="entry name" value="Intergrase catalytic core"/>
    <property type="match status" value="1"/>
</dbReference>
<accession>A0A0M9GKG3</accession>
<dbReference type="CDD" id="cd00796">
    <property type="entry name" value="INT_Rci_Hp1_C"/>
    <property type="match status" value="1"/>
</dbReference>
<dbReference type="PANTHER" id="PTHR30349">
    <property type="entry name" value="PHAGE INTEGRASE-RELATED"/>
    <property type="match status" value="1"/>
</dbReference>
<dbReference type="Proteomes" id="UP000038011">
    <property type="component" value="Unassembled WGS sequence"/>
</dbReference>
<keyword evidence="1" id="KW-0229">DNA integration</keyword>
<sequence length="328" mass="37874">MATIRRLRGKWQAQVRRKGIAPRAKSFASKSDAEKWARTLESELDRNGNLLDTRLAEKMTLRDLFERYLTDITPHKKSARTEAYRIKRLMKRDIAHRTLSMLSSADLATYRDQRLKDVSPSSVIRELNTMAHAIDIARKEWGVHLMQNPVRMVRRPSPPRGRERRLEPGEEQRLLDATDSGRSPYMRPLIILAIETAMRQGEMLSLTWADVDMEKRIAHLDMTKNGESRDIPLSTRALEALAMFKQMQVDERVVPSTKSGVQQAWGHLRARAGLEDFKFHDLRHEAISRLLERGLNVIETATISGHKELRMLQRYSHLRAADLVERLG</sequence>
<gene>
    <name evidence="6" type="ORF">SU32_16920</name>
</gene>
<dbReference type="GO" id="GO:0015074">
    <property type="term" value="P:DNA integration"/>
    <property type="evidence" value="ECO:0007669"/>
    <property type="project" value="UniProtKB-KW"/>
</dbReference>
<evidence type="ECO:0000256" key="1">
    <source>
        <dbReference type="ARBA" id="ARBA00022908"/>
    </source>
</evidence>
<dbReference type="PATRIC" id="fig|1514904.3.peg.2847"/>
<evidence type="ECO:0000313" key="7">
    <source>
        <dbReference type="Proteomes" id="UP000038011"/>
    </source>
</evidence>
<feature type="region of interest" description="Disordered" evidence="4">
    <location>
        <begin position="152"/>
        <end position="179"/>
    </location>
</feature>
<keyword evidence="3" id="KW-0233">DNA recombination</keyword>
<dbReference type="Pfam" id="PF00589">
    <property type="entry name" value="Phage_integrase"/>
    <property type="match status" value="1"/>
</dbReference>
<dbReference type="RefSeq" id="WP_054000560.1">
    <property type="nucleotide sequence ID" value="NZ_JXMU01000048.1"/>
</dbReference>
<evidence type="ECO:0000259" key="5">
    <source>
        <dbReference type="PROSITE" id="PS51898"/>
    </source>
</evidence>
<organism evidence="6 7">
    <name type="scientific">Ahrensia marina</name>
    <dbReference type="NCBI Taxonomy" id="1514904"/>
    <lineage>
        <taxon>Bacteria</taxon>
        <taxon>Pseudomonadati</taxon>
        <taxon>Pseudomonadota</taxon>
        <taxon>Alphaproteobacteria</taxon>
        <taxon>Hyphomicrobiales</taxon>
        <taxon>Ahrensiaceae</taxon>
        <taxon>Ahrensia</taxon>
    </lineage>
</organism>
<dbReference type="InterPro" id="IPR013762">
    <property type="entry name" value="Integrase-like_cat_sf"/>
</dbReference>